<dbReference type="SMART" id="SM00850">
    <property type="entry name" value="LytTR"/>
    <property type="match status" value="1"/>
</dbReference>
<dbReference type="Pfam" id="PF04397">
    <property type="entry name" value="LytTR"/>
    <property type="match status" value="1"/>
</dbReference>
<dbReference type="OrthoDB" id="9802383at2"/>
<dbReference type="Gene3D" id="3.40.50.2300">
    <property type="match status" value="1"/>
</dbReference>
<comment type="caution">
    <text evidence="6">The sequence shown here is derived from an EMBL/GenBank/DDBJ whole genome shotgun (WGS) entry which is preliminary data.</text>
</comment>
<organism evidence="6 7">
    <name type="scientific">Clostridium oryzae</name>
    <dbReference type="NCBI Taxonomy" id="1450648"/>
    <lineage>
        <taxon>Bacteria</taxon>
        <taxon>Bacillati</taxon>
        <taxon>Bacillota</taxon>
        <taxon>Clostridia</taxon>
        <taxon>Eubacteriales</taxon>
        <taxon>Clostridiaceae</taxon>
        <taxon>Clostridium</taxon>
    </lineage>
</organism>
<name>A0A1V4IMA0_9CLOT</name>
<evidence type="ECO:0000256" key="3">
    <source>
        <dbReference type="PROSITE-ProRule" id="PRU00169"/>
    </source>
</evidence>
<dbReference type="InterPro" id="IPR046947">
    <property type="entry name" value="LytR-like"/>
</dbReference>
<evidence type="ECO:0000313" key="7">
    <source>
        <dbReference type="Proteomes" id="UP000190080"/>
    </source>
</evidence>
<dbReference type="AlphaFoldDB" id="A0A1V4IMA0"/>
<comment type="function">
    <text evidence="2">May play the central regulatory role in sporulation. It may be an element of the effector pathway responsible for the activation of sporulation genes in response to nutritional stress. Spo0A may act in concert with spo0H (a sigma factor) to control the expression of some genes that are critical to the sporulation process.</text>
</comment>
<dbReference type="RefSeq" id="WP_079424919.1">
    <property type="nucleotide sequence ID" value="NZ_MZGV01000026.1"/>
</dbReference>
<dbReference type="InterPro" id="IPR007492">
    <property type="entry name" value="LytTR_DNA-bd_dom"/>
</dbReference>
<dbReference type="InterPro" id="IPR001789">
    <property type="entry name" value="Sig_transdc_resp-reg_receiver"/>
</dbReference>
<proteinExistence type="predicted"/>
<dbReference type="GO" id="GO:0000156">
    <property type="term" value="F:phosphorelay response regulator activity"/>
    <property type="evidence" value="ECO:0007669"/>
    <property type="project" value="InterPro"/>
</dbReference>
<dbReference type="STRING" id="1450648.CLORY_24980"/>
<dbReference type="PROSITE" id="PS50930">
    <property type="entry name" value="HTH_LYTTR"/>
    <property type="match status" value="1"/>
</dbReference>
<feature type="domain" description="HTH LytTR-type" evidence="5">
    <location>
        <begin position="128"/>
        <end position="227"/>
    </location>
</feature>
<dbReference type="SUPFAM" id="SSF52172">
    <property type="entry name" value="CheY-like"/>
    <property type="match status" value="1"/>
</dbReference>
<dbReference type="PROSITE" id="PS50110">
    <property type="entry name" value="RESPONSE_REGULATORY"/>
    <property type="match status" value="1"/>
</dbReference>
<evidence type="ECO:0000313" key="6">
    <source>
        <dbReference type="EMBL" id="OPJ60950.1"/>
    </source>
</evidence>
<accession>A0A1V4IMA0</accession>
<evidence type="ECO:0000256" key="2">
    <source>
        <dbReference type="ARBA" id="ARBA00024867"/>
    </source>
</evidence>
<keyword evidence="7" id="KW-1185">Reference proteome</keyword>
<dbReference type="Proteomes" id="UP000190080">
    <property type="component" value="Unassembled WGS sequence"/>
</dbReference>
<reference evidence="6 7" key="1">
    <citation type="submission" date="2017-03" db="EMBL/GenBank/DDBJ databases">
        <title>Genome sequence of Clostridium oryzae DSM 28571.</title>
        <authorList>
            <person name="Poehlein A."/>
            <person name="Daniel R."/>
        </authorList>
    </citation>
    <scope>NUCLEOTIDE SEQUENCE [LARGE SCALE GENOMIC DNA]</scope>
    <source>
        <strain evidence="6 7">DSM 28571</strain>
    </source>
</reference>
<evidence type="ECO:0000256" key="1">
    <source>
        <dbReference type="ARBA" id="ARBA00018672"/>
    </source>
</evidence>
<dbReference type="GO" id="GO:0003677">
    <property type="term" value="F:DNA binding"/>
    <property type="evidence" value="ECO:0007669"/>
    <property type="project" value="InterPro"/>
</dbReference>
<dbReference type="PANTHER" id="PTHR37299:SF1">
    <property type="entry name" value="STAGE 0 SPORULATION PROTEIN A HOMOLOG"/>
    <property type="match status" value="1"/>
</dbReference>
<dbReference type="Gene3D" id="2.40.50.1020">
    <property type="entry name" value="LytTr DNA-binding domain"/>
    <property type="match status" value="1"/>
</dbReference>
<sequence length="236" mass="28022">MINIAICDDDKKIVDEIKECIHEYEPKNHDICTYSCGEHLLLDKKKFHLIFLDIDMGELDGIETAKRIRKYDKDVKIVYVTNFTEYINRAFEVHAFGYLNKPIKKEQIYKQLNEAEAYSKENELNKLIEFITTEGIVRLYPEDIYYFEYIDRKVKIKTLNRSYIIKQKITSIAANMMEYGFLMPHKSFTVNLFHVKAIKGYNIFMMDGSVVPLSQKKSAEFREKFNIYLENHIFSM</sequence>
<feature type="modified residue" description="4-aspartylphosphate" evidence="3">
    <location>
        <position position="53"/>
    </location>
</feature>
<keyword evidence="3" id="KW-0597">Phosphoprotein</keyword>
<dbReference type="InterPro" id="IPR011006">
    <property type="entry name" value="CheY-like_superfamily"/>
</dbReference>
<evidence type="ECO:0000259" key="5">
    <source>
        <dbReference type="PROSITE" id="PS50930"/>
    </source>
</evidence>
<dbReference type="EMBL" id="MZGV01000026">
    <property type="protein sequence ID" value="OPJ60950.1"/>
    <property type="molecule type" value="Genomic_DNA"/>
</dbReference>
<protein>
    <recommendedName>
        <fullName evidence="1">Stage 0 sporulation protein A homolog</fullName>
    </recommendedName>
</protein>
<dbReference type="SMART" id="SM00448">
    <property type="entry name" value="REC"/>
    <property type="match status" value="1"/>
</dbReference>
<dbReference type="Pfam" id="PF00072">
    <property type="entry name" value="Response_reg"/>
    <property type="match status" value="1"/>
</dbReference>
<feature type="domain" description="Response regulatory" evidence="4">
    <location>
        <begin position="3"/>
        <end position="116"/>
    </location>
</feature>
<gene>
    <name evidence="6" type="primary">ypdB_4</name>
    <name evidence="6" type="ORF">CLORY_24980</name>
</gene>
<dbReference type="PANTHER" id="PTHR37299">
    <property type="entry name" value="TRANSCRIPTIONAL REGULATOR-RELATED"/>
    <property type="match status" value="1"/>
</dbReference>
<evidence type="ECO:0000259" key="4">
    <source>
        <dbReference type="PROSITE" id="PS50110"/>
    </source>
</evidence>